<evidence type="ECO:0000313" key="3">
    <source>
        <dbReference type="Proteomes" id="UP000000466"/>
    </source>
</evidence>
<feature type="transmembrane region" description="Helical" evidence="1">
    <location>
        <begin position="260"/>
        <end position="279"/>
    </location>
</feature>
<keyword evidence="3" id="KW-1185">Reference proteome</keyword>
<dbReference type="RefSeq" id="WP_015048902.1">
    <property type="nucleotide sequence ID" value="NC_018868.3"/>
</dbReference>
<dbReference type="KEGG" id="saga:M5M_18105"/>
<feature type="transmembrane region" description="Helical" evidence="1">
    <location>
        <begin position="104"/>
        <end position="126"/>
    </location>
</feature>
<sequence>MIRPNQRRALSLTQGLLLALALCALTYLLTDPIGPRNGDTWLGYVLGTLAAGVVCALLMLGARRRWWINRLGSQQQWVAAHILFGLLLIPLVLLHSGFQLGNGLHAALFVLMVLDVASGFYGLYLYQTQPKKLRGLSEGGGARKLLADIRSADTQLLALARSAGSEIGCVLVSAIQRTWIPQSLRALIFNADKSHLLMARDGSYHLVANPRQQVLGQLLHQYRADKALLVRVEARSQMLQAYRKALVVEFILGHWLKVHLQLSMAFFALLIVHIVVVLIY</sequence>
<gene>
    <name evidence="2" type="ordered locus">M5M_18105</name>
</gene>
<dbReference type="eggNOG" id="ENOG5030HJP">
    <property type="taxonomic scope" value="Bacteria"/>
</dbReference>
<proteinExistence type="predicted"/>
<evidence type="ECO:0000256" key="1">
    <source>
        <dbReference type="SAM" id="Phobius"/>
    </source>
</evidence>
<dbReference type="AlphaFoldDB" id="K4KNL0"/>
<organism evidence="2 3">
    <name type="scientific">Simiduia agarivorans (strain DSM 21679 / JCM 13881 / BCRC 17597 / SA1)</name>
    <dbReference type="NCBI Taxonomy" id="1117647"/>
    <lineage>
        <taxon>Bacteria</taxon>
        <taxon>Pseudomonadati</taxon>
        <taxon>Pseudomonadota</taxon>
        <taxon>Gammaproteobacteria</taxon>
        <taxon>Cellvibrionales</taxon>
        <taxon>Cellvibrionaceae</taxon>
        <taxon>Simiduia</taxon>
    </lineage>
</organism>
<evidence type="ECO:0000313" key="2">
    <source>
        <dbReference type="EMBL" id="AFV00750.1"/>
    </source>
</evidence>
<feature type="transmembrane region" description="Helical" evidence="1">
    <location>
        <begin position="80"/>
        <end position="98"/>
    </location>
</feature>
<name>K4KNL0_SIMAS</name>
<dbReference type="Proteomes" id="UP000000466">
    <property type="component" value="Chromosome"/>
</dbReference>
<keyword evidence="1" id="KW-1133">Transmembrane helix</keyword>
<protein>
    <submittedName>
        <fullName evidence="2">Uncharacterized protein</fullName>
    </submittedName>
</protein>
<dbReference type="HOGENOM" id="CLU_949754_0_0_6"/>
<feature type="transmembrane region" description="Helical" evidence="1">
    <location>
        <begin position="40"/>
        <end position="60"/>
    </location>
</feature>
<dbReference type="STRING" id="1117647.M5M_18105"/>
<keyword evidence="1" id="KW-0472">Membrane</keyword>
<dbReference type="OrthoDB" id="8533047at2"/>
<reference evidence="2 3" key="1">
    <citation type="journal article" date="2013" name="Genome Announc.">
        <title>Complete genome sequence of Simiduia agarivorans SA1(T), a marine bacterium able to degrade a variety of polysaccharides.</title>
        <authorList>
            <person name="Lin S.Y."/>
            <person name="Shieh W.Y."/>
            <person name="Chen J.S."/>
            <person name="Tang S.L."/>
        </authorList>
    </citation>
    <scope>NUCLEOTIDE SEQUENCE [LARGE SCALE GENOMIC DNA]</scope>
    <source>
        <strain evidence="3">DSM 21679 / JCM 13881 / BCRC 17597 / SA1</strain>
    </source>
</reference>
<accession>K4KNL0</accession>
<keyword evidence="1" id="KW-0812">Transmembrane</keyword>
<dbReference type="EMBL" id="CP003746">
    <property type="protein sequence ID" value="AFV00750.1"/>
    <property type="molecule type" value="Genomic_DNA"/>
</dbReference>